<evidence type="ECO:0000256" key="7">
    <source>
        <dbReference type="SAM" id="MobiDB-lite"/>
    </source>
</evidence>
<feature type="transmembrane region" description="Helical" evidence="8">
    <location>
        <begin position="133"/>
        <end position="156"/>
    </location>
</feature>
<dbReference type="InterPro" id="IPR004638">
    <property type="entry name" value="EmrB-like"/>
</dbReference>
<feature type="transmembrane region" description="Helical" evidence="8">
    <location>
        <begin position="361"/>
        <end position="380"/>
    </location>
</feature>
<keyword evidence="3" id="KW-1003">Cell membrane</keyword>
<organism evidence="10 11">
    <name type="scientific">Actinomadura barringtoniae</name>
    <dbReference type="NCBI Taxonomy" id="1427535"/>
    <lineage>
        <taxon>Bacteria</taxon>
        <taxon>Bacillati</taxon>
        <taxon>Actinomycetota</taxon>
        <taxon>Actinomycetes</taxon>
        <taxon>Streptosporangiales</taxon>
        <taxon>Thermomonosporaceae</taxon>
        <taxon>Actinomadura</taxon>
    </lineage>
</organism>
<dbReference type="AlphaFoldDB" id="A0A939T9J8"/>
<dbReference type="GO" id="GO:0005886">
    <property type="term" value="C:plasma membrane"/>
    <property type="evidence" value="ECO:0007669"/>
    <property type="project" value="UniProtKB-SubCell"/>
</dbReference>
<evidence type="ECO:0000259" key="9">
    <source>
        <dbReference type="PROSITE" id="PS50850"/>
    </source>
</evidence>
<keyword evidence="2" id="KW-0813">Transport</keyword>
<comment type="caution">
    <text evidence="10">The sequence shown here is derived from an EMBL/GenBank/DDBJ whole genome shotgun (WGS) entry which is preliminary data.</text>
</comment>
<sequence length="520" mass="52782">MSATTETQTRTTASTNASQAVPASQAPAPRPSEPPDRRRWWTLAVLCLSLLVIVVDTTIVNVAIPTLASDLHVGSTALTWIVDAYTLVFAALLLPAGSLGDRFGRHHALAGGLLIFGAGSLGAALSTTATELIVWRGVMGIGAAFAMPATMAVLTATFTVPAERAKALGIWSAVSGLGVAIGPTAGGWLLQHYSWSAIFAVNLPIIAIALIAGHFLVPPSVAPHRPRLDPVGAVLATAGLGTLTYAIIQASDSGWGSTSTLVRFAAAAVLLAVFAASQLRSDHPMLDLGLFRNARFTSAAVAVMVLFFGLGGYTFVLTQIYQFILGYSPLGAGVRSLPAAVMIMVGAPLGTRVAARFGNRAAITTGMLTAAAGLAFFALASGDTGYAHYLIASAATSLGIGLTMAPAIETVMSSLPPAKTGIGSAVSNTTRNLGTVLGVAVIGSIAATTYTRTMPSGTAGSDSIGAAAAVAHHLPAPAAQALHTTASDAFVHGADLGVIATAAIVLITAVLTFRHLPGKH</sequence>
<dbReference type="PROSITE" id="PS50850">
    <property type="entry name" value="MFS"/>
    <property type="match status" value="1"/>
</dbReference>
<feature type="transmembrane region" description="Helical" evidence="8">
    <location>
        <begin position="228"/>
        <end position="248"/>
    </location>
</feature>
<comment type="subcellular location">
    <subcellularLocation>
        <location evidence="1">Cell membrane</location>
        <topology evidence="1">Multi-pass membrane protein</topology>
    </subcellularLocation>
</comment>
<keyword evidence="6 8" id="KW-0472">Membrane</keyword>
<dbReference type="Proteomes" id="UP000669179">
    <property type="component" value="Unassembled WGS sequence"/>
</dbReference>
<accession>A0A939T9J8</accession>
<dbReference type="NCBIfam" id="TIGR00711">
    <property type="entry name" value="efflux_EmrB"/>
    <property type="match status" value="1"/>
</dbReference>
<gene>
    <name evidence="10" type="ORF">J4573_13155</name>
</gene>
<keyword evidence="11" id="KW-1185">Reference proteome</keyword>
<evidence type="ECO:0000256" key="6">
    <source>
        <dbReference type="ARBA" id="ARBA00023136"/>
    </source>
</evidence>
<dbReference type="Gene3D" id="1.20.1250.20">
    <property type="entry name" value="MFS general substrate transporter like domains"/>
    <property type="match status" value="1"/>
</dbReference>
<dbReference type="PANTHER" id="PTHR42718">
    <property type="entry name" value="MAJOR FACILITATOR SUPERFAMILY MULTIDRUG TRANSPORTER MFSC"/>
    <property type="match status" value="1"/>
</dbReference>
<dbReference type="InterPro" id="IPR020846">
    <property type="entry name" value="MFS_dom"/>
</dbReference>
<feature type="compositionally biased region" description="Low complexity" evidence="7">
    <location>
        <begin position="1"/>
        <end position="27"/>
    </location>
</feature>
<feature type="transmembrane region" description="Helical" evidence="8">
    <location>
        <begin position="76"/>
        <end position="96"/>
    </location>
</feature>
<feature type="domain" description="Major facilitator superfamily (MFS) profile" evidence="9">
    <location>
        <begin position="42"/>
        <end position="520"/>
    </location>
</feature>
<feature type="transmembrane region" description="Helical" evidence="8">
    <location>
        <begin position="195"/>
        <end position="216"/>
    </location>
</feature>
<feature type="transmembrane region" description="Helical" evidence="8">
    <location>
        <begin position="433"/>
        <end position="451"/>
    </location>
</feature>
<dbReference type="RefSeq" id="WP_208255711.1">
    <property type="nucleotide sequence ID" value="NZ_JAGEOJ010000005.1"/>
</dbReference>
<feature type="transmembrane region" description="Helical" evidence="8">
    <location>
        <begin position="386"/>
        <end position="412"/>
    </location>
</feature>
<evidence type="ECO:0000313" key="10">
    <source>
        <dbReference type="EMBL" id="MBO2448045.1"/>
    </source>
</evidence>
<feature type="transmembrane region" description="Helical" evidence="8">
    <location>
        <begin position="496"/>
        <end position="516"/>
    </location>
</feature>
<dbReference type="SUPFAM" id="SSF103473">
    <property type="entry name" value="MFS general substrate transporter"/>
    <property type="match status" value="1"/>
</dbReference>
<evidence type="ECO:0000256" key="4">
    <source>
        <dbReference type="ARBA" id="ARBA00022692"/>
    </source>
</evidence>
<evidence type="ECO:0000256" key="1">
    <source>
        <dbReference type="ARBA" id="ARBA00004651"/>
    </source>
</evidence>
<name>A0A939T9J8_9ACTN</name>
<evidence type="ECO:0000256" key="8">
    <source>
        <dbReference type="SAM" id="Phobius"/>
    </source>
</evidence>
<feature type="transmembrane region" description="Helical" evidence="8">
    <location>
        <begin position="330"/>
        <end position="349"/>
    </location>
</feature>
<protein>
    <submittedName>
        <fullName evidence="10">MFS transporter</fullName>
    </submittedName>
</protein>
<feature type="region of interest" description="Disordered" evidence="7">
    <location>
        <begin position="1"/>
        <end position="35"/>
    </location>
</feature>
<feature type="transmembrane region" description="Helical" evidence="8">
    <location>
        <begin position="168"/>
        <end position="189"/>
    </location>
</feature>
<dbReference type="EMBL" id="JAGEOJ010000005">
    <property type="protein sequence ID" value="MBO2448045.1"/>
    <property type="molecule type" value="Genomic_DNA"/>
</dbReference>
<reference evidence="10" key="1">
    <citation type="submission" date="2021-03" db="EMBL/GenBank/DDBJ databases">
        <authorList>
            <person name="Kanchanasin P."/>
            <person name="Saeng-In P."/>
            <person name="Phongsopitanun W."/>
            <person name="Yuki M."/>
            <person name="Kudo T."/>
            <person name="Ohkuma M."/>
            <person name="Tanasupawat S."/>
        </authorList>
    </citation>
    <scope>NUCLEOTIDE SEQUENCE</scope>
    <source>
        <strain evidence="10">GKU 128</strain>
    </source>
</reference>
<dbReference type="Gene3D" id="1.20.1720.10">
    <property type="entry name" value="Multidrug resistance protein D"/>
    <property type="match status" value="1"/>
</dbReference>
<evidence type="ECO:0000313" key="11">
    <source>
        <dbReference type="Proteomes" id="UP000669179"/>
    </source>
</evidence>
<dbReference type="PRINTS" id="PR01036">
    <property type="entry name" value="TCRTETB"/>
</dbReference>
<dbReference type="InterPro" id="IPR011701">
    <property type="entry name" value="MFS"/>
</dbReference>
<dbReference type="Pfam" id="PF07690">
    <property type="entry name" value="MFS_1"/>
    <property type="match status" value="1"/>
</dbReference>
<dbReference type="PANTHER" id="PTHR42718:SF42">
    <property type="entry name" value="EXPORT PROTEIN"/>
    <property type="match status" value="1"/>
</dbReference>
<feature type="transmembrane region" description="Helical" evidence="8">
    <location>
        <begin position="40"/>
        <end position="64"/>
    </location>
</feature>
<feature type="transmembrane region" description="Helical" evidence="8">
    <location>
        <begin position="260"/>
        <end position="279"/>
    </location>
</feature>
<keyword evidence="4 8" id="KW-0812">Transmembrane</keyword>
<evidence type="ECO:0000256" key="3">
    <source>
        <dbReference type="ARBA" id="ARBA00022475"/>
    </source>
</evidence>
<evidence type="ECO:0000256" key="2">
    <source>
        <dbReference type="ARBA" id="ARBA00022448"/>
    </source>
</evidence>
<keyword evidence="5 8" id="KW-1133">Transmembrane helix</keyword>
<dbReference type="InterPro" id="IPR036259">
    <property type="entry name" value="MFS_trans_sf"/>
</dbReference>
<feature type="transmembrane region" description="Helical" evidence="8">
    <location>
        <begin position="300"/>
        <end position="324"/>
    </location>
</feature>
<dbReference type="GO" id="GO:0022857">
    <property type="term" value="F:transmembrane transporter activity"/>
    <property type="evidence" value="ECO:0007669"/>
    <property type="project" value="InterPro"/>
</dbReference>
<dbReference type="CDD" id="cd17321">
    <property type="entry name" value="MFS_MMR_MDR_like"/>
    <property type="match status" value="1"/>
</dbReference>
<evidence type="ECO:0000256" key="5">
    <source>
        <dbReference type="ARBA" id="ARBA00022989"/>
    </source>
</evidence>
<feature type="transmembrane region" description="Helical" evidence="8">
    <location>
        <begin position="108"/>
        <end position="127"/>
    </location>
</feature>
<proteinExistence type="predicted"/>